<evidence type="ECO:0000256" key="3">
    <source>
        <dbReference type="ARBA" id="ARBA00023224"/>
    </source>
</evidence>
<dbReference type="Pfam" id="PF00672">
    <property type="entry name" value="HAMP"/>
    <property type="match status" value="1"/>
</dbReference>
<reference evidence="11" key="1">
    <citation type="journal article" date="2019" name="Int. J. Syst. Evol. Microbiol.">
        <title>The Global Catalogue of Microorganisms (GCM) 10K type strain sequencing project: providing services to taxonomists for standard genome sequencing and annotation.</title>
        <authorList>
            <consortium name="The Broad Institute Genomics Platform"/>
            <consortium name="The Broad Institute Genome Sequencing Center for Infectious Disease"/>
            <person name="Wu L."/>
            <person name="Ma J."/>
        </authorList>
    </citation>
    <scope>NUCLEOTIDE SEQUENCE [LARGE SCALE GENOMIC DNA]</scope>
    <source>
        <strain evidence="11">CGMCC 1.16855</strain>
    </source>
</reference>
<evidence type="ECO:0000256" key="2">
    <source>
        <dbReference type="ARBA" id="ARBA00022519"/>
    </source>
</evidence>
<dbReference type="Pfam" id="PF14827">
    <property type="entry name" value="dCache_3"/>
    <property type="match status" value="1"/>
</dbReference>
<evidence type="ECO:0000256" key="4">
    <source>
        <dbReference type="ARBA" id="ARBA00029447"/>
    </source>
</evidence>
<evidence type="ECO:0000256" key="1">
    <source>
        <dbReference type="ARBA" id="ARBA00004429"/>
    </source>
</evidence>
<dbReference type="PANTHER" id="PTHR32089:SF112">
    <property type="entry name" value="LYSOZYME-LIKE PROTEIN-RELATED"/>
    <property type="match status" value="1"/>
</dbReference>
<dbReference type="PANTHER" id="PTHR32089">
    <property type="entry name" value="METHYL-ACCEPTING CHEMOTAXIS PROTEIN MCPB"/>
    <property type="match status" value="1"/>
</dbReference>
<dbReference type="PROSITE" id="PS50885">
    <property type="entry name" value="HAMP"/>
    <property type="match status" value="1"/>
</dbReference>
<keyword evidence="2" id="KW-0997">Cell inner membrane</keyword>
<dbReference type="PROSITE" id="PS50111">
    <property type="entry name" value="CHEMOTAXIS_TRANSDUC_2"/>
    <property type="match status" value="1"/>
</dbReference>
<protein>
    <submittedName>
        <fullName evidence="10">Methyl-accepting chemotaxis protein</fullName>
    </submittedName>
</protein>
<dbReference type="PROSITE" id="PS51257">
    <property type="entry name" value="PROKAR_LIPOPROTEIN"/>
    <property type="match status" value="1"/>
</dbReference>
<keyword evidence="11" id="KW-1185">Reference proteome</keyword>
<evidence type="ECO:0000256" key="6">
    <source>
        <dbReference type="SAM" id="Phobius"/>
    </source>
</evidence>
<evidence type="ECO:0000259" key="7">
    <source>
        <dbReference type="PROSITE" id="PS50111"/>
    </source>
</evidence>
<dbReference type="Pfam" id="PF00015">
    <property type="entry name" value="MCPsignal"/>
    <property type="match status" value="1"/>
</dbReference>
<keyword evidence="6" id="KW-0472">Membrane</keyword>
<dbReference type="CDD" id="cd06225">
    <property type="entry name" value="HAMP"/>
    <property type="match status" value="1"/>
</dbReference>
<accession>A0ABV7C0W8</accession>
<feature type="transmembrane region" description="Helical" evidence="6">
    <location>
        <begin position="12"/>
        <end position="32"/>
    </location>
</feature>
<comment type="caution">
    <text evidence="10">The sequence shown here is derived from an EMBL/GenBank/DDBJ whole genome shotgun (WGS) entry which is preliminary data.</text>
</comment>
<evidence type="ECO:0000256" key="5">
    <source>
        <dbReference type="PROSITE-ProRule" id="PRU00284"/>
    </source>
</evidence>
<proteinExistence type="inferred from homology"/>
<comment type="similarity">
    <text evidence="4">Belongs to the methyl-accepting chemotaxis (MCP) protein family.</text>
</comment>
<dbReference type="EMBL" id="JBHRSB010000005">
    <property type="protein sequence ID" value="MFC3002035.1"/>
    <property type="molecule type" value="Genomic_DNA"/>
</dbReference>
<keyword evidence="6" id="KW-0812">Transmembrane</keyword>
<feature type="transmembrane region" description="Helical" evidence="6">
    <location>
        <begin position="284"/>
        <end position="308"/>
    </location>
</feature>
<dbReference type="SMART" id="SM00304">
    <property type="entry name" value="HAMP"/>
    <property type="match status" value="1"/>
</dbReference>
<feature type="domain" description="T-SNARE coiled-coil homology" evidence="8">
    <location>
        <begin position="551"/>
        <end position="613"/>
    </location>
</feature>
<feature type="domain" description="HAMP" evidence="9">
    <location>
        <begin position="305"/>
        <end position="358"/>
    </location>
</feature>
<keyword evidence="3 5" id="KW-0807">Transducer</keyword>
<sequence>MNRLASIRLQLAGGFAAAAIFACLALSAWSWWAMQDRHAAAAVQALAQGEASLDDALAEEQHRQLILARALAALPQVQAAAAAKDREAMLAAILPAFEALRAAGDVTNMSFVVPPGVTLLRPHAPTNFGDDITTRRPDMVAVLQGGPASSGVEQLVSGTGIAAIVPIRQGGQVVGVLNVATVFNQAELNRIRDATGLAIAVHAVRPDAIRTFGATPGFRRVADDAALRAAQTQPPAPWATRQDGVPVMVTLKPLRNSQGHTVAVAELLLDRSGAEAEAAQERAWLAGLALGVLALVMLLAAVLGRAIAGPIDRMTRAMSDLAGGRLETEIPGLSKGGELGAMARAVQVFKDNALAVRRLEAEQRAAEGAAAAQRQADMRKLASDFQAEIGGIIEQVAAAASRMESSAKGLTAFAERSSEKAGAASDATQDASANVQTVAAATEQLATSVNEISRQVVNSSAIASRAVAEAQATDGRVQGLSAAANQIGDVVRLISDIAARTNLLALNATIEAARAGEAGKGFAVVAAEVKNLAEQTARATGEIGAKVGEIQTATAESVGAIRSIGQVIDEMAEIARGIAVAVEEQGNATRDIARNVQQAARGTSEVVGHIGGVAEAAQEAGASAGGLLQEASGLSRQATRLRSEVATFLGTMRAA</sequence>
<evidence type="ECO:0000259" key="9">
    <source>
        <dbReference type="PROSITE" id="PS50885"/>
    </source>
</evidence>
<dbReference type="PROSITE" id="PS50192">
    <property type="entry name" value="T_SNARE"/>
    <property type="match status" value="1"/>
</dbReference>
<feature type="domain" description="Methyl-accepting transducer" evidence="7">
    <location>
        <begin position="399"/>
        <end position="635"/>
    </location>
</feature>
<name>A0ABV7C0W8_9PROT</name>
<dbReference type="InterPro" id="IPR029150">
    <property type="entry name" value="dCache_3"/>
</dbReference>
<dbReference type="RefSeq" id="WP_216838091.1">
    <property type="nucleotide sequence ID" value="NZ_JAFNJS010000005.1"/>
</dbReference>
<dbReference type="InterPro" id="IPR004089">
    <property type="entry name" value="MCPsignal_dom"/>
</dbReference>
<dbReference type="SMART" id="SM00283">
    <property type="entry name" value="MA"/>
    <property type="match status" value="1"/>
</dbReference>
<keyword evidence="6" id="KW-1133">Transmembrane helix</keyword>
<dbReference type="InterPro" id="IPR000727">
    <property type="entry name" value="T_SNARE_dom"/>
</dbReference>
<gene>
    <name evidence="10" type="ORF">ACFOD3_19175</name>
</gene>
<organism evidence="10 11">
    <name type="scientific">Falsiroseomonas tokyonensis</name>
    <dbReference type="NCBI Taxonomy" id="430521"/>
    <lineage>
        <taxon>Bacteria</taxon>
        <taxon>Pseudomonadati</taxon>
        <taxon>Pseudomonadota</taxon>
        <taxon>Alphaproteobacteria</taxon>
        <taxon>Acetobacterales</taxon>
        <taxon>Roseomonadaceae</taxon>
        <taxon>Falsiroseomonas</taxon>
    </lineage>
</organism>
<evidence type="ECO:0000259" key="8">
    <source>
        <dbReference type="PROSITE" id="PS50192"/>
    </source>
</evidence>
<evidence type="ECO:0000313" key="10">
    <source>
        <dbReference type="EMBL" id="MFC3002035.1"/>
    </source>
</evidence>
<keyword evidence="2" id="KW-1003">Cell membrane</keyword>
<evidence type="ECO:0000313" key="11">
    <source>
        <dbReference type="Proteomes" id="UP001595420"/>
    </source>
</evidence>
<dbReference type="Proteomes" id="UP001595420">
    <property type="component" value="Unassembled WGS sequence"/>
</dbReference>
<comment type="subcellular location">
    <subcellularLocation>
        <location evidence="1">Cell inner membrane</location>
        <topology evidence="1">Multi-pass membrane protein</topology>
    </subcellularLocation>
</comment>
<dbReference type="InterPro" id="IPR003660">
    <property type="entry name" value="HAMP_dom"/>
</dbReference>